<keyword evidence="3" id="KW-1185">Reference proteome</keyword>
<accession>A0A7I8JGT0</accession>
<sequence length="29" mass="3482">MKSLLLLYYYIPVIDLEITVIFGFLLNYN</sequence>
<evidence type="ECO:0000313" key="2">
    <source>
        <dbReference type="EMBL" id="CAA2629499.1"/>
    </source>
</evidence>
<dbReference type="EMBL" id="LR743598">
    <property type="protein sequence ID" value="CAA2629499.1"/>
    <property type="molecule type" value="Genomic_DNA"/>
</dbReference>
<feature type="transmembrane region" description="Helical" evidence="1">
    <location>
        <begin position="6"/>
        <end position="28"/>
    </location>
</feature>
<dbReference type="AlphaFoldDB" id="A0A7I8JGT0"/>
<name>A0A7I8JGT0_SPIIN</name>
<gene>
    <name evidence="2" type="ORF">SI7747_11015137</name>
</gene>
<organism evidence="2">
    <name type="scientific">Spirodela intermedia</name>
    <name type="common">Intermediate duckweed</name>
    <dbReference type="NCBI Taxonomy" id="51605"/>
    <lineage>
        <taxon>Eukaryota</taxon>
        <taxon>Viridiplantae</taxon>
        <taxon>Streptophyta</taxon>
        <taxon>Embryophyta</taxon>
        <taxon>Tracheophyta</taxon>
        <taxon>Spermatophyta</taxon>
        <taxon>Magnoliopsida</taxon>
        <taxon>Liliopsida</taxon>
        <taxon>Araceae</taxon>
        <taxon>Lemnoideae</taxon>
        <taxon>Spirodela</taxon>
    </lineage>
</organism>
<dbReference type="Proteomes" id="UP001189122">
    <property type="component" value="Unassembled WGS sequence"/>
</dbReference>
<keyword evidence="1" id="KW-1133">Transmembrane helix</keyword>
<evidence type="ECO:0000313" key="3">
    <source>
        <dbReference type="Proteomes" id="UP001189122"/>
    </source>
</evidence>
<proteinExistence type="predicted"/>
<dbReference type="EMBL" id="CACRZD030000011">
    <property type="protein sequence ID" value="CAA6668743.1"/>
    <property type="molecule type" value="Genomic_DNA"/>
</dbReference>
<keyword evidence="1" id="KW-0472">Membrane</keyword>
<evidence type="ECO:0000256" key="1">
    <source>
        <dbReference type="SAM" id="Phobius"/>
    </source>
</evidence>
<keyword evidence="1" id="KW-0812">Transmembrane</keyword>
<protein>
    <submittedName>
        <fullName evidence="2">Uncharacterized protein</fullName>
    </submittedName>
</protein>
<reference evidence="2 3" key="1">
    <citation type="submission" date="2019-12" db="EMBL/GenBank/DDBJ databases">
        <authorList>
            <person name="Scholz U."/>
            <person name="Mascher M."/>
            <person name="Fiebig A."/>
        </authorList>
    </citation>
    <scope>NUCLEOTIDE SEQUENCE</scope>
</reference>